<keyword evidence="2" id="KW-0805">Transcription regulation</keyword>
<protein>
    <submittedName>
        <fullName evidence="6">LysR family transcriptional regulator</fullName>
    </submittedName>
</protein>
<evidence type="ECO:0000313" key="7">
    <source>
        <dbReference type="Proteomes" id="UP000216442"/>
    </source>
</evidence>
<sequence length="291" mass="31778">MNFRQAETFVTVLNTGSLSRAAEILGVSQPAISRGISEFERSVGFPLFARVRNRLVPTPEARLLYRDVDTVFRSLDAARASASRIRDRGTGEVRFASLSAASYTIGAKAVRIFREKHPDIRLTFHVMHSRDVRDLVASGEFDVGLTADLVDTTGVVSQSFVNRDALCVLPAGHPLAKKKTITPTDLHEEPFIAYLPEDHFRKRIDAAFHAAGAEPKIVIETPHAPAAIALVAQGVGITLASAHAAALFHPSQVVVKPFRPSIKVVVLLLLPADRPKSLLVRDFVHSLMLAR</sequence>
<organism evidence="6 7">
    <name type="scientific">Mesorhizobium temperatum</name>
    <dbReference type="NCBI Taxonomy" id="241416"/>
    <lineage>
        <taxon>Bacteria</taxon>
        <taxon>Pseudomonadati</taxon>
        <taxon>Pseudomonadota</taxon>
        <taxon>Alphaproteobacteria</taxon>
        <taxon>Hyphomicrobiales</taxon>
        <taxon>Phyllobacteriaceae</taxon>
        <taxon>Mesorhizobium</taxon>
    </lineage>
</organism>
<dbReference type="Proteomes" id="UP000216442">
    <property type="component" value="Unassembled WGS sequence"/>
</dbReference>
<dbReference type="AlphaFoldDB" id="A0A271LG78"/>
<dbReference type="Gene3D" id="3.40.190.290">
    <property type="match status" value="1"/>
</dbReference>
<comment type="caution">
    <text evidence="6">The sequence shown here is derived from an EMBL/GenBank/DDBJ whole genome shotgun (WGS) entry which is preliminary data.</text>
</comment>
<evidence type="ECO:0000313" key="6">
    <source>
        <dbReference type="EMBL" id="PAQ07099.1"/>
    </source>
</evidence>
<proteinExistence type="inferred from homology"/>
<accession>A0A271LG78</accession>
<evidence type="ECO:0000256" key="3">
    <source>
        <dbReference type="ARBA" id="ARBA00023125"/>
    </source>
</evidence>
<dbReference type="Pfam" id="PF03466">
    <property type="entry name" value="LysR_substrate"/>
    <property type="match status" value="1"/>
</dbReference>
<keyword evidence="4" id="KW-0804">Transcription</keyword>
<dbReference type="InterPro" id="IPR005119">
    <property type="entry name" value="LysR_subst-bd"/>
</dbReference>
<dbReference type="Pfam" id="PF00126">
    <property type="entry name" value="HTH_1"/>
    <property type="match status" value="1"/>
</dbReference>
<dbReference type="PANTHER" id="PTHR30427:SF1">
    <property type="entry name" value="TRANSCRIPTIONAL ACTIVATOR PROTEIN LYSR"/>
    <property type="match status" value="1"/>
</dbReference>
<dbReference type="GO" id="GO:0043565">
    <property type="term" value="F:sequence-specific DNA binding"/>
    <property type="evidence" value="ECO:0007669"/>
    <property type="project" value="TreeGrafter"/>
</dbReference>
<keyword evidence="7" id="KW-1185">Reference proteome</keyword>
<reference evidence="6 7" key="1">
    <citation type="submission" date="2017-08" db="EMBL/GenBank/DDBJ databases">
        <title>Mesorhizobium wenxinae sp. nov., a novel rhizobial species isolated from root nodules of chickpea (Cicer arietinum L.).</title>
        <authorList>
            <person name="Zhang J."/>
        </authorList>
    </citation>
    <scope>NUCLEOTIDE SEQUENCE [LARGE SCALE GENOMIC DNA]</scope>
    <source>
        <strain evidence="6 7">SDW018</strain>
    </source>
</reference>
<dbReference type="InterPro" id="IPR036388">
    <property type="entry name" value="WH-like_DNA-bd_sf"/>
</dbReference>
<dbReference type="RefSeq" id="WP_095494532.1">
    <property type="nucleotide sequence ID" value="NZ_NPKJ01000060.1"/>
</dbReference>
<dbReference type="PROSITE" id="PS50931">
    <property type="entry name" value="HTH_LYSR"/>
    <property type="match status" value="1"/>
</dbReference>
<evidence type="ECO:0000256" key="2">
    <source>
        <dbReference type="ARBA" id="ARBA00023015"/>
    </source>
</evidence>
<keyword evidence="3" id="KW-0238">DNA-binding</keyword>
<evidence type="ECO:0000256" key="4">
    <source>
        <dbReference type="ARBA" id="ARBA00023163"/>
    </source>
</evidence>
<dbReference type="GO" id="GO:0010628">
    <property type="term" value="P:positive regulation of gene expression"/>
    <property type="evidence" value="ECO:0007669"/>
    <property type="project" value="TreeGrafter"/>
</dbReference>
<dbReference type="OrthoDB" id="7260751at2"/>
<evidence type="ECO:0000259" key="5">
    <source>
        <dbReference type="PROSITE" id="PS50931"/>
    </source>
</evidence>
<dbReference type="GO" id="GO:0009089">
    <property type="term" value="P:lysine biosynthetic process via diaminopimelate"/>
    <property type="evidence" value="ECO:0007669"/>
    <property type="project" value="TreeGrafter"/>
</dbReference>
<dbReference type="InterPro" id="IPR000847">
    <property type="entry name" value="LysR_HTH_N"/>
</dbReference>
<dbReference type="Gene3D" id="1.10.10.10">
    <property type="entry name" value="Winged helix-like DNA-binding domain superfamily/Winged helix DNA-binding domain"/>
    <property type="match status" value="1"/>
</dbReference>
<dbReference type="SUPFAM" id="SSF53850">
    <property type="entry name" value="Periplasmic binding protein-like II"/>
    <property type="match status" value="1"/>
</dbReference>
<dbReference type="PANTHER" id="PTHR30427">
    <property type="entry name" value="TRANSCRIPTIONAL ACTIVATOR PROTEIN LYSR"/>
    <property type="match status" value="1"/>
</dbReference>
<dbReference type="InterPro" id="IPR036390">
    <property type="entry name" value="WH_DNA-bd_sf"/>
</dbReference>
<feature type="domain" description="HTH lysR-type" evidence="5">
    <location>
        <begin position="1"/>
        <end position="58"/>
    </location>
</feature>
<gene>
    <name evidence="6" type="ORF">CIT26_22025</name>
</gene>
<name>A0A271LG78_9HYPH</name>
<dbReference type="SUPFAM" id="SSF46785">
    <property type="entry name" value="Winged helix' DNA-binding domain"/>
    <property type="match status" value="1"/>
</dbReference>
<dbReference type="EMBL" id="NPKJ01000060">
    <property type="protein sequence ID" value="PAQ07099.1"/>
    <property type="molecule type" value="Genomic_DNA"/>
</dbReference>
<dbReference type="GO" id="GO:0003700">
    <property type="term" value="F:DNA-binding transcription factor activity"/>
    <property type="evidence" value="ECO:0007669"/>
    <property type="project" value="InterPro"/>
</dbReference>
<comment type="similarity">
    <text evidence="1">Belongs to the LysR transcriptional regulatory family.</text>
</comment>
<evidence type="ECO:0000256" key="1">
    <source>
        <dbReference type="ARBA" id="ARBA00009437"/>
    </source>
</evidence>
<dbReference type="PRINTS" id="PR00039">
    <property type="entry name" value="HTHLYSR"/>
</dbReference>